<organism evidence="8 9">
    <name type="scientific">Mycobacterium mantenii</name>
    <dbReference type="NCBI Taxonomy" id="560555"/>
    <lineage>
        <taxon>Bacteria</taxon>
        <taxon>Bacillati</taxon>
        <taxon>Actinomycetota</taxon>
        <taxon>Actinomycetes</taxon>
        <taxon>Mycobacteriales</taxon>
        <taxon>Mycobacteriaceae</taxon>
        <taxon>Mycobacterium</taxon>
        <taxon>Mycobacterium avium complex (MAC)</taxon>
    </lineage>
</organism>
<accession>A0ABM7JNU8</accession>
<dbReference type="PANTHER" id="PTHR30055:SF175">
    <property type="entry name" value="HTH-TYPE TRANSCRIPTIONAL REPRESSOR KSTR2"/>
    <property type="match status" value="1"/>
</dbReference>
<dbReference type="SUPFAM" id="SSF46689">
    <property type="entry name" value="Homeodomain-like"/>
    <property type="match status" value="1"/>
</dbReference>
<evidence type="ECO:0000256" key="2">
    <source>
        <dbReference type="ARBA" id="ARBA00023015"/>
    </source>
</evidence>
<evidence type="ECO:0000313" key="8">
    <source>
        <dbReference type="EMBL" id="BBY37182.1"/>
    </source>
</evidence>
<dbReference type="SUPFAM" id="SSF48498">
    <property type="entry name" value="Tetracyclin repressor-like, C-terminal domain"/>
    <property type="match status" value="1"/>
</dbReference>
<dbReference type="RefSeq" id="WP_232068894.1">
    <property type="nucleotide sequence ID" value="NZ_AP022590.1"/>
</dbReference>
<evidence type="ECO:0000259" key="7">
    <source>
        <dbReference type="PROSITE" id="PS50977"/>
    </source>
</evidence>
<dbReference type="InterPro" id="IPR001647">
    <property type="entry name" value="HTH_TetR"/>
</dbReference>
<evidence type="ECO:0000256" key="5">
    <source>
        <dbReference type="PROSITE-ProRule" id="PRU00335"/>
    </source>
</evidence>
<evidence type="ECO:0000313" key="9">
    <source>
        <dbReference type="Proteomes" id="UP000465812"/>
    </source>
</evidence>
<evidence type="ECO:0000256" key="6">
    <source>
        <dbReference type="SAM" id="MobiDB-lite"/>
    </source>
</evidence>
<dbReference type="PROSITE" id="PS50977">
    <property type="entry name" value="HTH_TETR_2"/>
    <property type="match status" value="1"/>
</dbReference>
<keyword evidence="3 5" id="KW-0238">DNA-binding</keyword>
<reference evidence="8 9" key="1">
    <citation type="journal article" date="2019" name="Emerg. Microbes Infect.">
        <title>Comprehensive subspecies identification of 175 nontuberculous mycobacteria species based on 7547 genomic profiles.</title>
        <authorList>
            <person name="Matsumoto Y."/>
            <person name="Kinjo T."/>
            <person name="Motooka D."/>
            <person name="Nabeya D."/>
            <person name="Jung N."/>
            <person name="Uechi K."/>
            <person name="Horii T."/>
            <person name="Iida T."/>
            <person name="Fujita J."/>
            <person name="Nakamura S."/>
        </authorList>
    </citation>
    <scope>NUCLEOTIDE SEQUENCE [LARGE SCALE GENOMIC DNA]</scope>
    <source>
        <strain evidence="8 9">JCM 18113</strain>
    </source>
</reference>
<dbReference type="Proteomes" id="UP000465812">
    <property type="component" value="Chromosome"/>
</dbReference>
<name>A0ABM7JNU8_MYCNT</name>
<keyword evidence="2" id="KW-0805">Transcription regulation</keyword>
<feature type="domain" description="HTH tetR-type" evidence="7">
    <location>
        <begin position="38"/>
        <end position="98"/>
    </location>
</feature>
<proteinExistence type="predicted"/>
<gene>
    <name evidence="8" type="ORF">MMAN_13160</name>
</gene>
<dbReference type="Pfam" id="PF17932">
    <property type="entry name" value="TetR_C_24"/>
    <property type="match status" value="1"/>
</dbReference>
<dbReference type="Gene3D" id="1.10.357.10">
    <property type="entry name" value="Tetracycline Repressor, domain 2"/>
    <property type="match status" value="1"/>
</dbReference>
<dbReference type="EMBL" id="AP022590">
    <property type="protein sequence ID" value="BBY37182.1"/>
    <property type="molecule type" value="Genomic_DNA"/>
</dbReference>
<dbReference type="InterPro" id="IPR050109">
    <property type="entry name" value="HTH-type_TetR-like_transc_reg"/>
</dbReference>
<dbReference type="PANTHER" id="PTHR30055">
    <property type="entry name" value="HTH-TYPE TRANSCRIPTIONAL REGULATOR RUTR"/>
    <property type="match status" value="1"/>
</dbReference>
<dbReference type="InterPro" id="IPR009057">
    <property type="entry name" value="Homeodomain-like_sf"/>
</dbReference>
<evidence type="ECO:0000256" key="1">
    <source>
        <dbReference type="ARBA" id="ARBA00022491"/>
    </source>
</evidence>
<keyword evidence="1" id="KW-0678">Repressor</keyword>
<dbReference type="PRINTS" id="PR00455">
    <property type="entry name" value="HTHTETR"/>
</dbReference>
<keyword evidence="4" id="KW-0804">Transcription</keyword>
<feature type="region of interest" description="Disordered" evidence="6">
    <location>
        <begin position="1"/>
        <end position="37"/>
    </location>
</feature>
<dbReference type="InterPro" id="IPR036271">
    <property type="entry name" value="Tet_transcr_reg_TetR-rel_C_sf"/>
</dbReference>
<keyword evidence="9" id="KW-1185">Reference proteome</keyword>
<dbReference type="Gene3D" id="1.10.10.60">
    <property type="entry name" value="Homeodomain-like"/>
    <property type="match status" value="1"/>
</dbReference>
<evidence type="ECO:0000256" key="4">
    <source>
        <dbReference type="ARBA" id="ARBA00023163"/>
    </source>
</evidence>
<dbReference type="Pfam" id="PF00440">
    <property type="entry name" value="TetR_N"/>
    <property type="match status" value="1"/>
</dbReference>
<evidence type="ECO:0000256" key="3">
    <source>
        <dbReference type="ARBA" id="ARBA00023125"/>
    </source>
</evidence>
<protein>
    <submittedName>
        <fullName evidence="8">TetR family transcriptional regulator</fullName>
    </submittedName>
</protein>
<dbReference type="InterPro" id="IPR041490">
    <property type="entry name" value="KstR2_TetR_C"/>
</dbReference>
<feature type="DNA-binding region" description="H-T-H motif" evidence="5">
    <location>
        <begin position="61"/>
        <end position="80"/>
    </location>
</feature>
<sequence length="225" mass="25343">MTTRHPYTRRPTIPAVHQQSDNARRRHERRNADRRASNERWQTILKGATEVFRREGFARARLEDVAVEVGINRASLYYYVGTKEELLIALIEQPAYEMTRHCREALESDAAPEEKLRRALGSYITDLATYPELFLLFGESQHIATIPEAQGIVTNADAYGKTLLAIIEEGVAAGAFRSDLDPRLAMLGILGMHNWIHRWYVPGGRNSLAEIGDAFAAMVLAGLRP</sequence>